<dbReference type="PANTHER" id="PTHR44329:SF140">
    <property type="entry name" value="INACTIVE PROTEIN TYROSINE KINASE PTKL"/>
    <property type="match status" value="1"/>
</dbReference>
<reference evidence="13" key="1">
    <citation type="submission" date="2015-03" db="EMBL/GenBank/DDBJ databases">
        <title>A transcriptome of Araucaria cunninghamii, an australian fine timber species.</title>
        <authorList>
            <person name="Jing Yi C.J.Y."/>
            <person name="Yin San L.Y.S."/>
            <person name="Abdul Karim S.S."/>
            <person name="Wan Azmi N.N."/>
            <person name="Hercus R.R."/>
            <person name="Croft L.L."/>
        </authorList>
    </citation>
    <scope>NUCLEOTIDE SEQUENCE</scope>
    <source>
        <strain evidence="13">MI0301</strain>
        <tissue evidence="13">Leaf</tissue>
    </source>
</reference>
<dbReference type="PANTHER" id="PTHR44329">
    <property type="entry name" value="SERINE/THREONINE-PROTEIN KINASE TNNI3K-RELATED"/>
    <property type="match status" value="1"/>
</dbReference>
<dbReference type="SUPFAM" id="SSF56112">
    <property type="entry name" value="Protein kinase-like (PK-like)"/>
    <property type="match status" value="1"/>
</dbReference>
<dbReference type="Gene3D" id="1.10.510.10">
    <property type="entry name" value="Transferase(Phosphotransferase) domain 1"/>
    <property type="match status" value="1"/>
</dbReference>
<keyword evidence="5" id="KW-0547">Nucleotide-binding</keyword>
<evidence type="ECO:0000256" key="9">
    <source>
        <dbReference type="ARBA" id="ARBA00048679"/>
    </source>
</evidence>
<dbReference type="InterPro" id="IPR036770">
    <property type="entry name" value="Ankyrin_rpt-contain_sf"/>
</dbReference>
<evidence type="ECO:0000313" key="13">
    <source>
        <dbReference type="EMBL" id="JAG96560.1"/>
    </source>
</evidence>
<evidence type="ECO:0000256" key="2">
    <source>
        <dbReference type="ARBA" id="ARBA00012513"/>
    </source>
</evidence>
<keyword evidence="6" id="KW-0418">Kinase</keyword>
<sequence>MEKKKSAKFNLGRQSSLAPEREREGEGEEENGIVEERGENGIGEDSTVQLLYLANKGDVGGIEALLDTGVDVNTADFDSRTALHVAACEGRKDVVALLLRRGADVNCKDRWGSTPLADAIHYKNHEVCKLLEESGACLPTAPMHVTNSREVPEYEVDPRELDFTNSVQITKGTYQIAMWRGIRVAVKRFSDNIFADREKVRAFRDELALLQRVRHPNVVQFLGAVTQSSPMMIITEYLPKGDLDAYLKKKGALKPLKALKFALDIARGMNYLHENKPAPIVHRDLKPPNILRDDSGHLKVADFGISKLLKVPTETVKENGSFKLDGTSLRYTAPEVFRHEAYDTKVDVFSFALILQEMIEGCLPLSSMSDIEAAKAYADGIRPEFKASSRHYPKDLKELIEQCWAKDPAKRPTFAEIIHNLDTIIYFCNRKNRWKGKPVKYFRNFKVLWHIRHQRDFTVSRSSTLSYNDE</sequence>
<accession>A0A0D6R3T7</accession>
<dbReference type="Gene3D" id="3.30.200.20">
    <property type="entry name" value="Phosphorylase Kinase, domain 1"/>
    <property type="match status" value="1"/>
</dbReference>
<dbReference type="GO" id="GO:0005524">
    <property type="term" value="F:ATP binding"/>
    <property type="evidence" value="ECO:0007669"/>
    <property type="project" value="UniProtKB-KW"/>
</dbReference>
<dbReference type="SMART" id="SM00248">
    <property type="entry name" value="ANK"/>
    <property type="match status" value="3"/>
</dbReference>
<dbReference type="InterPro" id="IPR002110">
    <property type="entry name" value="Ankyrin_rpt"/>
</dbReference>
<evidence type="ECO:0000259" key="12">
    <source>
        <dbReference type="PROSITE" id="PS50011"/>
    </source>
</evidence>
<dbReference type="Pfam" id="PF12796">
    <property type="entry name" value="Ank_2"/>
    <property type="match status" value="1"/>
</dbReference>
<dbReference type="SMART" id="SM00220">
    <property type="entry name" value="S_TKc"/>
    <property type="match status" value="1"/>
</dbReference>
<evidence type="ECO:0000256" key="8">
    <source>
        <dbReference type="ARBA" id="ARBA00047899"/>
    </source>
</evidence>
<dbReference type="GO" id="GO:0005737">
    <property type="term" value="C:cytoplasm"/>
    <property type="evidence" value="ECO:0007669"/>
    <property type="project" value="UniProtKB-ARBA"/>
</dbReference>
<dbReference type="Pfam" id="PF07714">
    <property type="entry name" value="PK_Tyr_Ser-Thr"/>
    <property type="match status" value="1"/>
</dbReference>
<dbReference type="InterPro" id="IPR000719">
    <property type="entry name" value="Prot_kinase_dom"/>
</dbReference>
<dbReference type="AlphaFoldDB" id="A0A0D6R3T7"/>
<dbReference type="Gene3D" id="1.25.40.20">
    <property type="entry name" value="Ankyrin repeat-containing domain"/>
    <property type="match status" value="1"/>
</dbReference>
<evidence type="ECO:0000256" key="6">
    <source>
        <dbReference type="ARBA" id="ARBA00022777"/>
    </source>
</evidence>
<protein>
    <recommendedName>
        <fullName evidence="2">non-specific serine/threonine protein kinase</fullName>
        <ecNumber evidence="2">2.7.11.1</ecNumber>
    </recommendedName>
</protein>
<evidence type="ECO:0000256" key="1">
    <source>
        <dbReference type="ARBA" id="ARBA00005843"/>
    </source>
</evidence>
<dbReference type="FunFam" id="3.30.200.20:FF:000180">
    <property type="entry name" value="serine/threonine-protein kinase STY46-like"/>
    <property type="match status" value="1"/>
</dbReference>
<dbReference type="EMBL" id="GCKF01037022">
    <property type="protein sequence ID" value="JAG96560.1"/>
    <property type="molecule type" value="Transcribed_RNA"/>
</dbReference>
<comment type="catalytic activity">
    <reaction evidence="9">
        <text>L-seryl-[protein] + ATP = O-phospho-L-seryl-[protein] + ADP + H(+)</text>
        <dbReference type="Rhea" id="RHEA:17989"/>
        <dbReference type="Rhea" id="RHEA-COMP:9863"/>
        <dbReference type="Rhea" id="RHEA-COMP:11604"/>
        <dbReference type="ChEBI" id="CHEBI:15378"/>
        <dbReference type="ChEBI" id="CHEBI:29999"/>
        <dbReference type="ChEBI" id="CHEBI:30616"/>
        <dbReference type="ChEBI" id="CHEBI:83421"/>
        <dbReference type="ChEBI" id="CHEBI:456216"/>
        <dbReference type="EC" id="2.7.11.1"/>
    </reaction>
</comment>
<keyword evidence="7" id="KW-0067">ATP-binding</keyword>
<dbReference type="PIRSF" id="PIRSF000654">
    <property type="entry name" value="Integrin-linked_kinase"/>
    <property type="match status" value="1"/>
</dbReference>
<dbReference type="GO" id="GO:0004674">
    <property type="term" value="F:protein serine/threonine kinase activity"/>
    <property type="evidence" value="ECO:0007669"/>
    <property type="project" value="UniProtKB-EC"/>
</dbReference>
<dbReference type="InterPro" id="IPR001245">
    <property type="entry name" value="Ser-Thr/Tyr_kinase_cat_dom"/>
</dbReference>
<keyword evidence="3" id="KW-0808">Transferase</keyword>
<proteinExistence type="inferred from homology"/>
<comment type="similarity">
    <text evidence="1">Belongs to the protein kinase superfamily. TKL Ser/Thr protein kinase family.</text>
</comment>
<dbReference type="EC" id="2.7.11.1" evidence="2"/>
<dbReference type="FunFam" id="1.25.40.20:FF:000349">
    <property type="entry name" value="Predicted protein"/>
    <property type="match status" value="1"/>
</dbReference>
<evidence type="ECO:0000256" key="5">
    <source>
        <dbReference type="ARBA" id="ARBA00022741"/>
    </source>
</evidence>
<evidence type="ECO:0000256" key="11">
    <source>
        <dbReference type="SAM" id="MobiDB-lite"/>
    </source>
</evidence>
<dbReference type="PROSITE" id="PS50297">
    <property type="entry name" value="ANK_REP_REGION"/>
    <property type="match status" value="1"/>
</dbReference>
<feature type="region of interest" description="Disordered" evidence="11">
    <location>
        <begin position="1"/>
        <end position="40"/>
    </location>
</feature>
<keyword evidence="10" id="KW-0040">ANK repeat</keyword>
<dbReference type="InterPro" id="IPR011009">
    <property type="entry name" value="Kinase-like_dom_sf"/>
</dbReference>
<dbReference type="InterPro" id="IPR051681">
    <property type="entry name" value="Ser/Thr_Kinases-Pseudokinases"/>
</dbReference>
<dbReference type="PRINTS" id="PR00109">
    <property type="entry name" value="TYRKINASE"/>
</dbReference>
<dbReference type="PROSITE" id="PS50011">
    <property type="entry name" value="PROTEIN_KINASE_DOM"/>
    <property type="match status" value="1"/>
</dbReference>
<feature type="repeat" description="ANK" evidence="10">
    <location>
        <begin position="78"/>
        <end position="110"/>
    </location>
</feature>
<name>A0A0D6R3T7_ARACU</name>
<evidence type="ECO:0000256" key="7">
    <source>
        <dbReference type="ARBA" id="ARBA00022840"/>
    </source>
</evidence>
<dbReference type="FunFam" id="1.10.510.10:FF:000355">
    <property type="entry name" value="Integrin-linked protein kinase family"/>
    <property type="match status" value="1"/>
</dbReference>
<comment type="catalytic activity">
    <reaction evidence="8">
        <text>L-threonyl-[protein] + ATP = O-phospho-L-threonyl-[protein] + ADP + H(+)</text>
        <dbReference type="Rhea" id="RHEA:46608"/>
        <dbReference type="Rhea" id="RHEA-COMP:11060"/>
        <dbReference type="Rhea" id="RHEA-COMP:11605"/>
        <dbReference type="ChEBI" id="CHEBI:15378"/>
        <dbReference type="ChEBI" id="CHEBI:30013"/>
        <dbReference type="ChEBI" id="CHEBI:30616"/>
        <dbReference type="ChEBI" id="CHEBI:61977"/>
        <dbReference type="ChEBI" id="CHEBI:456216"/>
        <dbReference type="EC" id="2.7.11.1"/>
    </reaction>
</comment>
<feature type="domain" description="Protein kinase" evidence="12">
    <location>
        <begin position="155"/>
        <end position="427"/>
    </location>
</feature>
<dbReference type="PROSITE" id="PS50088">
    <property type="entry name" value="ANK_REPEAT"/>
    <property type="match status" value="1"/>
</dbReference>
<keyword evidence="4" id="KW-0677">Repeat</keyword>
<dbReference type="CDD" id="cd13999">
    <property type="entry name" value="STKc_MAP3K-like"/>
    <property type="match status" value="1"/>
</dbReference>
<organism evidence="13">
    <name type="scientific">Araucaria cunninghamii</name>
    <name type="common">Hoop pine</name>
    <name type="synonym">Moreton Bay pine</name>
    <dbReference type="NCBI Taxonomy" id="56994"/>
    <lineage>
        <taxon>Eukaryota</taxon>
        <taxon>Viridiplantae</taxon>
        <taxon>Streptophyta</taxon>
        <taxon>Embryophyta</taxon>
        <taxon>Tracheophyta</taxon>
        <taxon>Spermatophyta</taxon>
        <taxon>Pinopsida</taxon>
        <taxon>Pinidae</taxon>
        <taxon>Conifers II</taxon>
        <taxon>Araucariales</taxon>
        <taxon>Araucariaceae</taxon>
        <taxon>Araucaria</taxon>
    </lineage>
</organism>
<dbReference type="SUPFAM" id="SSF48403">
    <property type="entry name" value="Ankyrin repeat"/>
    <property type="match status" value="1"/>
</dbReference>
<evidence type="ECO:0000256" key="10">
    <source>
        <dbReference type="PROSITE-ProRule" id="PRU00023"/>
    </source>
</evidence>
<evidence type="ECO:0000256" key="3">
    <source>
        <dbReference type="ARBA" id="ARBA00022679"/>
    </source>
</evidence>
<evidence type="ECO:0000256" key="4">
    <source>
        <dbReference type="ARBA" id="ARBA00022737"/>
    </source>
</evidence>